<keyword evidence="2" id="KW-0472">Membrane</keyword>
<feature type="region of interest" description="Disordered" evidence="1">
    <location>
        <begin position="1"/>
        <end position="50"/>
    </location>
</feature>
<evidence type="ECO:0008006" key="5">
    <source>
        <dbReference type="Google" id="ProtNLM"/>
    </source>
</evidence>
<keyword evidence="2" id="KW-0812">Transmembrane</keyword>
<sequence length="174" mass="18824">MTLPPPPDPAYRPPESSVPGGTQPPPPPPSYHRRGRAANGGHSVVEGAVRGSQVRTEYRGERTSEVIWTLRVETYDTDGNLFSVVPVEMRGQTFEGSVGDGDWVRARGRMKSGTLRPTELENLTTGAVMRVKGVPRAALVLAWLFMAAVVGFIVWGFVTVITGGPEPPEFSGPW</sequence>
<name>A0ABV5VAT0_9ACTN</name>
<keyword evidence="4" id="KW-1185">Reference proteome</keyword>
<protein>
    <recommendedName>
        <fullName evidence="5">DUF4178 domain-containing protein</fullName>
    </recommendedName>
</protein>
<evidence type="ECO:0000313" key="3">
    <source>
        <dbReference type="EMBL" id="MFB9734820.1"/>
    </source>
</evidence>
<dbReference type="Proteomes" id="UP001589703">
    <property type="component" value="Unassembled WGS sequence"/>
</dbReference>
<evidence type="ECO:0000256" key="1">
    <source>
        <dbReference type="SAM" id="MobiDB-lite"/>
    </source>
</evidence>
<feature type="compositionally biased region" description="Pro residues" evidence="1">
    <location>
        <begin position="1"/>
        <end position="12"/>
    </location>
</feature>
<gene>
    <name evidence="3" type="ORF">ACFFRO_06670</name>
</gene>
<accession>A0ABV5VAT0</accession>
<dbReference type="RefSeq" id="WP_383225339.1">
    <property type="nucleotide sequence ID" value="NZ_JBHMAR010000004.1"/>
</dbReference>
<keyword evidence="2" id="KW-1133">Transmembrane helix</keyword>
<feature type="transmembrane region" description="Helical" evidence="2">
    <location>
        <begin position="137"/>
        <end position="158"/>
    </location>
</feature>
<dbReference type="EMBL" id="JBHMAR010000004">
    <property type="protein sequence ID" value="MFB9734820.1"/>
    <property type="molecule type" value="Genomic_DNA"/>
</dbReference>
<evidence type="ECO:0000313" key="4">
    <source>
        <dbReference type="Proteomes" id="UP001589703"/>
    </source>
</evidence>
<proteinExistence type="predicted"/>
<comment type="caution">
    <text evidence="3">The sequence shown here is derived from an EMBL/GenBank/DDBJ whole genome shotgun (WGS) entry which is preliminary data.</text>
</comment>
<reference evidence="3 4" key="1">
    <citation type="submission" date="2024-09" db="EMBL/GenBank/DDBJ databases">
        <authorList>
            <person name="Sun Q."/>
            <person name="Mori K."/>
        </authorList>
    </citation>
    <scope>NUCLEOTIDE SEQUENCE [LARGE SCALE GENOMIC DNA]</scope>
    <source>
        <strain evidence="3 4">JCM 10918</strain>
    </source>
</reference>
<organism evidence="3 4">
    <name type="scientific">Streptomyces thermocoprophilus</name>
    <dbReference type="NCBI Taxonomy" id="78356"/>
    <lineage>
        <taxon>Bacteria</taxon>
        <taxon>Bacillati</taxon>
        <taxon>Actinomycetota</taxon>
        <taxon>Actinomycetes</taxon>
        <taxon>Kitasatosporales</taxon>
        <taxon>Streptomycetaceae</taxon>
        <taxon>Streptomyces</taxon>
    </lineage>
</organism>
<evidence type="ECO:0000256" key="2">
    <source>
        <dbReference type="SAM" id="Phobius"/>
    </source>
</evidence>